<comment type="function">
    <text evidence="8">Has a dual role in the assembly of mitochondrial ATPase.</text>
</comment>
<reference evidence="10" key="2">
    <citation type="journal article" date="2019" name="IMA Fungus">
        <title>Genome sequencing and comparison of five Tilletia species to identify candidate genes for the detection of regulated species infecting wheat.</title>
        <authorList>
            <person name="Nguyen H.D.T."/>
            <person name="Sultana T."/>
            <person name="Kesanakurti P."/>
            <person name="Hambleton S."/>
        </authorList>
    </citation>
    <scope>NUCLEOTIDE SEQUENCE</scope>
    <source>
        <strain evidence="10">DAOMC 236422</strain>
    </source>
</reference>
<reference evidence="10" key="1">
    <citation type="submission" date="2016-04" db="EMBL/GenBank/DDBJ databases">
        <authorList>
            <person name="Nguyen H.D."/>
            <person name="Samba Siva P."/>
            <person name="Cullis J."/>
            <person name="Levesque C.A."/>
            <person name="Hambleton S."/>
        </authorList>
    </citation>
    <scope>NUCLEOTIDE SEQUENCE</scope>
    <source>
        <strain evidence="10">DAOMC 236422</strain>
    </source>
</reference>
<evidence type="ECO:0000256" key="3">
    <source>
        <dbReference type="ARBA" id="ARBA00014615"/>
    </source>
</evidence>
<evidence type="ECO:0000313" key="11">
    <source>
        <dbReference type="Proteomes" id="UP000078113"/>
    </source>
</evidence>
<dbReference type="EC" id="3.4.24.-" evidence="8"/>
<keyword evidence="4 8" id="KW-0645">Protease</keyword>
<keyword evidence="8" id="KW-0472">Membrane</keyword>
<organism evidence="10 11">
    <name type="scientific">Tilletia walkeri</name>
    <dbReference type="NCBI Taxonomy" id="117179"/>
    <lineage>
        <taxon>Eukaryota</taxon>
        <taxon>Fungi</taxon>
        <taxon>Dikarya</taxon>
        <taxon>Basidiomycota</taxon>
        <taxon>Ustilaginomycotina</taxon>
        <taxon>Exobasidiomycetes</taxon>
        <taxon>Tilletiales</taxon>
        <taxon>Tilletiaceae</taxon>
        <taxon>Tilletia</taxon>
    </lineage>
</organism>
<keyword evidence="6 8" id="KW-0378">Hydrolase</keyword>
<dbReference type="EMBL" id="LWDG02000083">
    <property type="protein sequence ID" value="KAE8269682.1"/>
    <property type="molecule type" value="Genomic_DNA"/>
</dbReference>
<keyword evidence="5 8" id="KW-0479">Metal-binding</keyword>
<comment type="caution">
    <text evidence="10">The sequence shown here is derived from an EMBL/GenBank/DDBJ whole genome shotgun (WGS) entry which is preliminary data.</text>
</comment>
<dbReference type="Pfam" id="PF09768">
    <property type="entry name" value="Peptidase_M76"/>
    <property type="match status" value="1"/>
</dbReference>
<evidence type="ECO:0000256" key="5">
    <source>
        <dbReference type="ARBA" id="ARBA00022723"/>
    </source>
</evidence>
<gene>
    <name evidence="10" type="ORF">A4X09_0g2667</name>
</gene>
<comment type="similarity">
    <text evidence="2 8">Belongs to the peptidase M76 family.</text>
</comment>
<keyword evidence="11" id="KW-1185">Reference proteome</keyword>
<dbReference type="GO" id="GO:0005743">
    <property type="term" value="C:mitochondrial inner membrane"/>
    <property type="evidence" value="ECO:0007669"/>
    <property type="project" value="UniProtKB-SubCell"/>
</dbReference>
<feature type="region of interest" description="Disordered" evidence="9">
    <location>
        <begin position="115"/>
        <end position="134"/>
    </location>
</feature>
<dbReference type="AlphaFoldDB" id="A0A8X7T5H5"/>
<evidence type="ECO:0000256" key="9">
    <source>
        <dbReference type="SAM" id="MobiDB-lite"/>
    </source>
</evidence>
<dbReference type="GO" id="GO:0046872">
    <property type="term" value="F:metal ion binding"/>
    <property type="evidence" value="ECO:0007669"/>
    <property type="project" value="UniProtKB-KW"/>
</dbReference>
<dbReference type="Proteomes" id="UP000078113">
    <property type="component" value="Unassembled WGS sequence"/>
</dbReference>
<feature type="region of interest" description="Disordered" evidence="9">
    <location>
        <begin position="59"/>
        <end position="80"/>
    </location>
</feature>
<dbReference type="GO" id="GO:0033615">
    <property type="term" value="P:mitochondrial proton-transporting ATP synthase complex assembly"/>
    <property type="evidence" value="ECO:0007669"/>
    <property type="project" value="TreeGrafter"/>
</dbReference>
<dbReference type="GO" id="GO:0004222">
    <property type="term" value="F:metalloendopeptidase activity"/>
    <property type="evidence" value="ECO:0007669"/>
    <property type="project" value="InterPro"/>
</dbReference>
<keyword evidence="7 8" id="KW-0482">Metalloprotease</keyword>
<comment type="subcellular location">
    <subcellularLocation>
        <location evidence="1 8">Mitochondrion inner membrane</location>
        <topology evidence="1 8">Peripheral membrane protein</topology>
        <orientation evidence="1 8">Intermembrane side</orientation>
    </subcellularLocation>
</comment>
<dbReference type="GO" id="GO:0034982">
    <property type="term" value="P:mitochondrial protein processing"/>
    <property type="evidence" value="ECO:0007669"/>
    <property type="project" value="TreeGrafter"/>
</dbReference>
<evidence type="ECO:0000256" key="6">
    <source>
        <dbReference type="ARBA" id="ARBA00022801"/>
    </source>
</evidence>
<keyword evidence="8" id="KW-0496">Mitochondrion</keyword>
<dbReference type="PANTHER" id="PTHR21711">
    <property type="entry name" value="MITOCHONDRIAL INNER MEMBRANE PROTEASE"/>
    <property type="match status" value="1"/>
</dbReference>
<evidence type="ECO:0000256" key="1">
    <source>
        <dbReference type="ARBA" id="ARBA00004137"/>
    </source>
</evidence>
<dbReference type="PANTHER" id="PTHR21711:SF0">
    <property type="entry name" value="MITOCHONDRIAL INNER MEMBRANE PROTEASE ATP23 HOMOLOG"/>
    <property type="match status" value="1"/>
</dbReference>
<evidence type="ECO:0000256" key="4">
    <source>
        <dbReference type="ARBA" id="ARBA00022670"/>
    </source>
</evidence>
<dbReference type="InterPro" id="IPR019165">
    <property type="entry name" value="Peptidase_M76_ATP23"/>
</dbReference>
<protein>
    <recommendedName>
        <fullName evidence="3 8">Mitochondrial inner membrane protease ATP23</fullName>
        <ecNumber evidence="8">3.4.24.-</ecNumber>
    </recommendedName>
</protein>
<evidence type="ECO:0000256" key="7">
    <source>
        <dbReference type="ARBA" id="ARBA00023049"/>
    </source>
</evidence>
<evidence type="ECO:0000256" key="8">
    <source>
        <dbReference type="RuleBase" id="RU364057"/>
    </source>
</evidence>
<accession>A0A8X7T5H5</accession>
<proteinExistence type="inferred from homology"/>
<evidence type="ECO:0000313" key="10">
    <source>
        <dbReference type="EMBL" id="KAE8269682.1"/>
    </source>
</evidence>
<name>A0A8X7T5H5_9BASI</name>
<evidence type="ECO:0000256" key="2">
    <source>
        <dbReference type="ARBA" id="ARBA00009915"/>
    </source>
</evidence>
<sequence length="292" mass="33358">MSEANSSFSSVLDSNPSFHRWLNACSTIFPSQDTLPFKRRRRTITSPFPNARIYSANEHFNKDEEPEEWKSGPETDEERKWRERAEAWAVQLAETSPMIRFLSRHLAMVSCNPYDKPDPSSPLAPDPEDPNRLPESPLGRIVFAACPPNRVGGFRPMDPPSESGILICSNRIARKADLERAMAHEMIHWWDTCRFRLNWNNLRHNACSEIRAAALSGDCKVMTEFGRISHGLRPGFLKQHQACTRRRAITSVVDAVALEHLEPDARLAAAERAVDEVWEACWNDTRPFDDIY</sequence>
<keyword evidence="8" id="KW-0999">Mitochondrion inner membrane</keyword>